<evidence type="ECO:0000256" key="11">
    <source>
        <dbReference type="ARBA" id="ARBA00022694"/>
    </source>
</evidence>
<evidence type="ECO:0000256" key="9">
    <source>
        <dbReference type="ARBA" id="ARBA00022679"/>
    </source>
</evidence>
<evidence type="ECO:0000256" key="8">
    <source>
        <dbReference type="ARBA" id="ARBA00022603"/>
    </source>
</evidence>
<dbReference type="PANTHER" id="PTHR46417">
    <property type="entry name" value="TRNA (GUANINE-N(1)-)-METHYLTRANSFERASE"/>
    <property type="match status" value="1"/>
</dbReference>
<evidence type="ECO:0000256" key="13">
    <source>
        <dbReference type="ARBA" id="ARBA00033392"/>
    </source>
</evidence>
<evidence type="ECO:0000256" key="16">
    <source>
        <dbReference type="PIRSR" id="PIRSR000386-1"/>
    </source>
</evidence>
<dbReference type="InterPro" id="IPR002649">
    <property type="entry name" value="tRNA_m1G_MeTrfase_TrmD"/>
</dbReference>
<feature type="domain" description="tRNA methyltransferase TRMD/TRM10-type" evidence="18">
    <location>
        <begin position="2"/>
        <end position="213"/>
    </location>
</feature>
<dbReference type="GO" id="GO:0052906">
    <property type="term" value="F:tRNA (guanine(37)-N1)-methyltransferase activity"/>
    <property type="evidence" value="ECO:0007669"/>
    <property type="project" value="UniProtKB-UniRule"/>
</dbReference>
<dbReference type="NCBIfam" id="NF000648">
    <property type="entry name" value="PRK00026.1"/>
    <property type="match status" value="1"/>
</dbReference>
<evidence type="ECO:0000256" key="14">
    <source>
        <dbReference type="ARBA" id="ARBA00047783"/>
    </source>
</evidence>
<reference evidence="19" key="2">
    <citation type="journal article" date="2021" name="Microbiome">
        <title>Successional dynamics and alternative stable states in a saline activated sludge microbial community over 9 years.</title>
        <authorList>
            <person name="Wang Y."/>
            <person name="Ye J."/>
            <person name="Ju F."/>
            <person name="Liu L."/>
            <person name="Boyd J.A."/>
            <person name="Deng Y."/>
            <person name="Parks D.H."/>
            <person name="Jiang X."/>
            <person name="Yin X."/>
            <person name="Woodcroft B.J."/>
            <person name="Tyson G.W."/>
            <person name="Hugenholtz P."/>
            <person name="Polz M.F."/>
            <person name="Zhang T."/>
        </authorList>
    </citation>
    <scope>NUCLEOTIDE SEQUENCE</scope>
    <source>
        <strain evidence="19">HKST-UBA01</strain>
    </source>
</reference>
<comment type="subcellular location">
    <subcellularLocation>
        <location evidence="2 15 17">Cytoplasm</location>
    </subcellularLocation>
</comment>
<evidence type="ECO:0000256" key="4">
    <source>
        <dbReference type="ARBA" id="ARBA00011738"/>
    </source>
</evidence>
<keyword evidence="8 15" id="KW-0489">Methyltransferase</keyword>
<comment type="similarity">
    <text evidence="3 15 17">Belongs to the RNA methyltransferase TrmD family.</text>
</comment>
<evidence type="ECO:0000256" key="5">
    <source>
        <dbReference type="ARBA" id="ARBA00012807"/>
    </source>
</evidence>
<dbReference type="FunFam" id="1.10.1270.20:FF:000001">
    <property type="entry name" value="tRNA (guanine-N(1)-)-methyltransferase"/>
    <property type="match status" value="1"/>
</dbReference>
<dbReference type="InterPro" id="IPR016009">
    <property type="entry name" value="tRNA_MeTrfase_TRMD/TRM10"/>
</dbReference>
<comment type="function">
    <text evidence="1 15 17">Specifically methylates guanosine-37 in various tRNAs.</text>
</comment>
<keyword evidence="9 15" id="KW-0808">Transferase</keyword>
<dbReference type="HAMAP" id="MF_00605">
    <property type="entry name" value="TrmD"/>
    <property type="match status" value="1"/>
</dbReference>
<protein>
    <recommendedName>
        <fullName evidence="6 15">tRNA (guanine-N(1)-)-methyltransferase</fullName>
        <ecNumber evidence="5 15">2.1.1.228</ecNumber>
    </recommendedName>
    <alternativeName>
        <fullName evidence="12 15">M1G-methyltransferase</fullName>
    </alternativeName>
    <alternativeName>
        <fullName evidence="13 15">tRNA [GM37] methyltransferase</fullName>
    </alternativeName>
</protein>
<sequence>MFEGPFLDGMLRVARESGRVEFRIVNLRDFTDDPHRSIDDYPYGGGPGMILKVEPTVRGLESLPPPLREKREVVLLTPQGETLTQARVRRLVETGDVVLMLGRYKGIDERVRSFVTREISIGDYILSGAEPAALVLADAMARLVPGVLGAQESAEGDSFERQILDSSYYTRPEEFRGMRVPEVLLSGHHAKIAEARRRDALERTLRRRPDLLENAELTKKEETWLRSLGWSGR</sequence>
<evidence type="ECO:0000313" key="19">
    <source>
        <dbReference type="EMBL" id="MCA9726405.1"/>
    </source>
</evidence>
<dbReference type="PIRSF" id="PIRSF000386">
    <property type="entry name" value="tRNA_mtase"/>
    <property type="match status" value="1"/>
</dbReference>
<reference evidence="19" key="1">
    <citation type="submission" date="2020-04" db="EMBL/GenBank/DDBJ databases">
        <authorList>
            <person name="Zhang T."/>
        </authorList>
    </citation>
    <scope>NUCLEOTIDE SEQUENCE</scope>
    <source>
        <strain evidence="19">HKST-UBA01</strain>
    </source>
</reference>
<dbReference type="Proteomes" id="UP000697710">
    <property type="component" value="Unassembled WGS sequence"/>
</dbReference>
<evidence type="ECO:0000256" key="10">
    <source>
        <dbReference type="ARBA" id="ARBA00022691"/>
    </source>
</evidence>
<dbReference type="Pfam" id="PF01746">
    <property type="entry name" value="tRNA_m1G_MT"/>
    <property type="match status" value="1"/>
</dbReference>
<evidence type="ECO:0000256" key="17">
    <source>
        <dbReference type="RuleBase" id="RU003464"/>
    </source>
</evidence>
<gene>
    <name evidence="15 19" type="primary">trmD</name>
    <name evidence="19" type="ORF">KC729_01900</name>
</gene>
<dbReference type="PANTHER" id="PTHR46417:SF1">
    <property type="entry name" value="TRNA (GUANINE-N(1)-)-METHYLTRANSFERASE"/>
    <property type="match status" value="1"/>
</dbReference>
<dbReference type="InterPro" id="IPR029026">
    <property type="entry name" value="tRNA_m1G_MTases_N"/>
</dbReference>
<dbReference type="EC" id="2.1.1.228" evidence="5 15"/>
<evidence type="ECO:0000256" key="2">
    <source>
        <dbReference type="ARBA" id="ARBA00004496"/>
    </source>
</evidence>
<evidence type="ECO:0000256" key="3">
    <source>
        <dbReference type="ARBA" id="ARBA00007630"/>
    </source>
</evidence>
<accession>A0A956LVC1</accession>
<dbReference type="Gene3D" id="1.10.1270.20">
    <property type="entry name" value="tRNA(m1g37)methyltransferase, domain 2"/>
    <property type="match status" value="1"/>
</dbReference>
<comment type="caution">
    <text evidence="19">The sequence shown here is derived from an EMBL/GenBank/DDBJ whole genome shotgun (WGS) entry which is preliminary data.</text>
</comment>
<dbReference type="GO" id="GO:0005829">
    <property type="term" value="C:cytosol"/>
    <property type="evidence" value="ECO:0007669"/>
    <property type="project" value="TreeGrafter"/>
</dbReference>
<comment type="catalytic activity">
    <reaction evidence="14 15 17">
        <text>guanosine(37) in tRNA + S-adenosyl-L-methionine = N(1)-methylguanosine(37) in tRNA + S-adenosyl-L-homocysteine + H(+)</text>
        <dbReference type="Rhea" id="RHEA:36899"/>
        <dbReference type="Rhea" id="RHEA-COMP:10145"/>
        <dbReference type="Rhea" id="RHEA-COMP:10147"/>
        <dbReference type="ChEBI" id="CHEBI:15378"/>
        <dbReference type="ChEBI" id="CHEBI:57856"/>
        <dbReference type="ChEBI" id="CHEBI:59789"/>
        <dbReference type="ChEBI" id="CHEBI:73542"/>
        <dbReference type="ChEBI" id="CHEBI:74269"/>
        <dbReference type="EC" id="2.1.1.228"/>
    </reaction>
</comment>
<feature type="binding site" evidence="15 16">
    <location>
        <position position="102"/>
    </location>
    <ligand>
        <name>S-adenosyl-L-methionine</name>
        <dbReference type="ChEBI" id="CHEBI:59789"/>
    </ligand>
</feature>
<evidence type="ECO:0000259" key="18">
    <source>
        <dbReference type="Pfam" id="PF01746"/>
    </source>
</evidence>
<keyword evidence="7 15" id="KW-0963">Cytoplasm</keyword>
<name>A0A956LVC1_UNCEI</name>
<keyword evidence="10 15" id="KW-0949">S-adenosyl-L-methionine</keyword>
<comment type="subunit">
    <text evidence="4 15 17">Homodimer.</text>
</comment>
<feature type="binding site" evidence="15 16">
    <location>
        <begin position="121"/>
        <end position="126"/>
    </location>
    <ligand>
        <name>S-adenosyl-L-methionine</name>
        <dbReference type="ChEBI" id="CHEBI:59789"/>
    </ligand>
</feature>
<evidence type="ECO:0000313" key="20">
    <source>
        <dbReference type="Proteomes" id="UP000697710"/>
    </source>
</evidence>
<evidence type="ECO:0000256" key="7">
    <source>
        <dbReference type="ARBA" id="ARBA00022490"/>
    </source>
</evidence>
<dbReference type="InterPro" id="IPR029028">
    <property type="entry name" value="Alpha/beta_knot_MTases"/>
</dbReference>
<evidence type="ECO:0000256" key="12">
    <source>
        <dbReference type="ARBA" id="ARBA00029736"/>
    </source>
</evidence>
<evidence type="ECO:0000256" key="15">
    <source>
        <dbReference type="HAMAP-Rule" id="MF_00605"/>
    </source>
</evidence>
<evidence type="ECO:0000256" key="6">
    <source>
        <dbReference type="ARBA" id="ARBA00014679"/>
    </source>
</evidence>
<dbReference type="CDD" id="cd18080">
    <property type="entry name" value="TrmD-like"/>
    <property type="match status" value="1"/>
</dbReference>
<dbReference type="GO" id="GO:0002939">
    <property type="term" value="P:tRNA N1-guanine methylation"/>
    <property type="evidence" value="ECO:0007669"/>
    <property type="project" value="TreeGrafter"/>
</dbReference>
<evidence type="ECO:0000256" key="1">
    <source>
        <dbReference type="ARBA" id="ARBA00002634"/>
    </source>
</evidence>
<dbReference type="EMBL" id="JAGQHR010000028">
    <property type="protein sequence ID" value="MCA9726405.1"/>
    <property type="molecule type" value="Genomic_DNA"/>
</dbReference>
<dbReference type="AlphaFoldDB" id="A0A956LVC1"/>
<organism evidence="19 20">
    <name type="scientific">Eiseniibacteriota bacterium</name>
    <dbReference type="NCBI Taxonomy" id="2212470"/>
    <lineage>
        <taxon>Bacteria</taxon>
        <taxon>Candidatus Eiseniibacteriota</taxon>
    </lineage>
</organism>
<dbReference type="Gene3D" id="3.40.1280.10">
    <property type="match status" value="1"/>
</dbReference>
<dbReference type="InterPro" id="IPR023148">
    <property type="entry name" value="tRNA_m1G_MeTrfase_C_sf"/>
</dbReference>
<dbReference type="NCBIfam" id="TIGR00088">
    <property type="entry name" value="trmD"/>
    <property type="match status" value="1"/>
</dbReference>
<dbReference type="SUPFAM" id="SSF75217">
    <property type="entry name" value="alpha/beta knot"/>
    <property type="match status" value="1"/>
</dbReference>
<keyword evidence="11 15" id="KW-0819">tRNA processing</keyword>
<proteinExistence type="inferred from homology"/>